<accession>A0AAW7JVQ4</accession>
<protein>
    <submittedName>
        <fullName evidence="1">Uncharacterized protein</fullName>
    </submittedName>
</protein>
<evidence type="ECO:0000313" key="1">
    <source>
        <dbReference type="EMBL" id="MDN0085796.1"/>
    </source>
</evidence>
<name>A0AAW7JVQ4_9GAMM</name>
<dbReference type="Proteomes" id="UP001167864">
    <property type="component" value="Unassembled WGS sequence"/>
</dbReference>
<sequence>MPQPIHATRHDTMKIPAYRLILMTSALTSDGLASAPSIISRMLTVISLASFLTVSTLFSSIPPGGWRVASAAIGHFIEG</sequence>
<dbReference type="AlphaFoldDB" id="A0AAW7JVQ4"/>
<proteinExistence type="predicted"/>
<organism evidence="1 2">
    <name type="scientific">Yersinia nurmii</name>
    <dbReference type="NCBI Taxonomy" id="685706"/>
    <lineage>
        <taxon>Bacteria</taxon>
        <taxon>Pseudomonadati</taxon>
        <taxon>Pseudomonadota</taxon>
        <taxon>Gammaproteobacteria</taxon>
        <taxon>Enterobacterales</taxon>
        <taxon>Yersiniaceae</taxon>
        <taxon>Yersinia</taxon>
    </lineage>
</organism>
<comment type="caution">
    <text evidence="1">The sequence shown here is derived from an EMBL/GenBank/DDBJ whole genome shotgun (WGS) entry which is preliminary data.</text>
</comment>
<gene>
    <name evidence="1" type="ORF">QVN42_00045</name>
</gene>
<dbReference type="RefSeq" id="WP_157045417.1">
    <property type="nucleotide sequence ID" value="NZ_CPYD01000001.1"/>
</dbReference>
<dbReference type="EMBL" id="JAUEHU010000001">
    <property type="protein sequence ID" value="MDN0085796.1"/>
    <property type="molecule type" value="Genomic_DNA"/>
</dbReference>
<evidence type="ECO:0000313" key="2">
    <source>
        <dbReference type="Proteomes" id="UP001167864"/>
    </source>
</evidence>
<reference evidence="1" key="1">
    <citation type="submission" date="2023-06" db="EMBL/GenBank/DDBJ databases">
        <authorList>
            <person name="Polev D.E."/>
            <person name="Saitova A.T."/>
            <person name="Bogumilchik E.A."/>
            <person name="Kokorina G.I."/>
            <person name="Voskresenskaia E.A."/>
        </authorList>
    </citation>
    <scope>NUCLEOTIDE SEQUENCE</scope>
    <source>
        <strain evidence="1">2145 StPb PI</strain>
    </source>
</reference>